<name>A0ABU9NSA0_9FLAO</name>
<organism evidence="4 5">
    <name type="scientific">Flavobacterium polysaccharolyticum</name>
    <dbReference type="NCBI Taxonomy" id="3133148"/>
    <lineage>
        <taxon>Bacteria</taxon>
        <taxon>Pseudomonadati</taxon>
        <taxon>Bacteroidota</taxon>
        <taxon>Flavobacteriia</taxon>
        <taxon>Flavobacteriales</taxon>
        <taxon>Flavobacteriaceae</taxon>
        <taxon>Flavobacterium</taxon>
    </lineage>
</organism>
<evidence type="ECO:0000256" key="2">
    <source>
        <dbReference type="SAM" id="SignalP"/>
    </source>
</evidence>
<comment type="caution">
    <text evidence="4">The sequence shown here is derived from an EMBL/GenBank/DDBJ whole genome shotgun (WGS) entry which is preliminary data.</text>
</comment>
<evidence type="ECO:0000256" key="1">
    <source>
        <dbReference type="ARBA" id="ARBA00022729"/>
    </source>
</evidence>
<dbReference type="NCBIfam" id="TIGR04183">
    <property type="entry name" value="Por_Secre_tail"/>
    <property type="match status" value="1"/>
</dbReference>
<feature type="signal peptide" evidence="2">
    <location>
        <begin position="1"/>
        <end position="22"/>
    </location>
</feature>
<accession>A0ABU9NSA0</accession>
<protein>
    <submittedName>
        <fullName evidence="4">T9SS type A sorting domain-containing protein</fullName>
    </submittedName>
</protein>
<dbReference type="Pfam" id="PF18962">
    <property type="entry name" value="Por_Secre_tail"/>
    <property type="match status" value="1"/>
</dbReference>
<dbReference type="EMBL" id="JBCGDP010000019">
    <property type="protein sequence ID" value="MEM0578109.1"/>
    <property type="molecule type" value="Genomic_DNA"/>
</dbReference>
<dbReference type="Proteomes" id="UP001468798">
    <property type="component" value="Unassembled WGS sequence"/>
</dbReference>
<dbReference type="SUPFAM" id="SSF51126">
    <property type="entry name" value="Pectin lyase-like"/>
    <property type="match status" value="1"/>
</dbReference>
<gene>
    <name evidence="4" type="ORF">WFZ86_16525</name>
</gene>
<dbReference type="InterPro" id="IPR011050">
    <property type="entry name" value="Pectin_lyase_fold/virulence"/>
</dbReference>
<keyword evidence="1 2" id="KW-0732">Signal</keyword>
<dbReference type="InterPro" id="IPR026444">
    <property type="entry name" value="Secre_tail"/>
</dbReference>
<feature type="domain" description="Secretion system C-terminal sorting" evidence="3">
    <location>
        <begin position="532"/>
        <end position="604"/>
    </location>
</feature>
<reference evidence="4 5" key="1">
    <citation type="submission" date="2024-03" db="EMBL/GenBank/DDBJ databases">
        <title>Two novel species of the genus Flavobacterium exhibiting potentially degradation of complex polysaccharides.</title>
        <authorList>
            <person name="Lian X."/>
        </authorList>
    </citation>
    <scope>NUCLEOTIDE SEQUENCE [LARGE SCALE GENOMIC DNA]</scope>
    <source>
        <strain evidence="4 5">N6</strain>
    </source>
</reference>
<keyword evidence="5" id="KW-1185">Reference proteome</keyword>
<evidence type="ECO:0000259" key="3">
    <source>
        <dbReference type="Pfam" id="PF18962"/>
    </source>
</evidence>
<sequence>MINAKSILSALFFLSLSTVVFSQNWLIASDYKVGQKLPLRLIYPRPDAETPNNALHRKASSNWTYQTRICIQGGEAPFKYEIISGPSTATIVGEMNRTIDPITGLIAHSYPDGYATVSWPNPSGTGNFNIKVTDQSGAITNAIWTVQTDETAFVVLDQVNGNDANTGTWHSPLASIPTGLWRNSDTDATYANKIAVFKRGTYPVYGRIPNTNCAIDPNIKPRSFLAVESDVVFNMNNGYFFVNTGDVAFVGMEFRGSRTDLNNNRIIQVSTKNSNYLFWKLKFSHQTTGINPIDNPACIVFMDASTFSNNIAVVDCEWLSTAAMQLICTFATDGVLVENNKITNANLSASNGSVLIHLKDDSNNVSVRFNKLSGIAPSGMIRMSNQQNPALRASNQEVCYNYLQSNMVAWESGLIMWNQNATATSNAVNTHCYRNTVITPNYAISAASWNGGDNVKLSGNAWASNYLVYHSGYELVAPQNAQLLANDLNADGTINNATGKRTLYAGKLGFEILSTEVPLSVQTNDYKLFTAYPNPSINEAVTIEGLNPSEDTFIKIIDLQGKLLYQSVFKSNQYKIDQSIFPLTGIYMVQLKQSSKIETLKVVVQ</sequence>
<dbReference type="RefSeq" id="WP_342692953.1">
    <property type="nucleotide sequence ID" value="NZ_JBCGDP010000019.1"/>
</dbReference>
<evidence type="ECO:0000313" key="5">
    <source>
        <dbReference type="Proteomes" id="UP001468798"/>
    </source>
</evidence>
<feature type="chain" id="PRO_5047417720" evidence="2">
    <location>
        <begin position="23"/>
        <end position="605"/>
    </location>
</feature>
<proteinExistence type="predicted"/>
<evidence type="ECO:0000313" key="4">
    <source>
        <dbReference type="EMBL" id="MEM0578109.1"/>
    </source>
</evidence>